<evidence type="ECO:0000313" key="2">
    <source>
        <dbReference type="Proteomes" id="UP000800235"/>
    </source>
</evidence>
<comment type="caution">
    <text evidence="1">The sequence shown here is derived from an EMBL/GenBank/DDBJ whole genome shotgun (WGS) entry which is preliminary data.</text>
</comment>
<evidence type="ECO:0008006" key="3">
    <source>
        <dbReference type="Google" id="ProtNLM"/>
    </source>
</evidence>
<proteinExistence type="predicted"/>
<dbReference type="AlphaFoldDB" id="A0A9P4NWE6"/>
<sequence>MSQLGLIKGWQSWRHFPWALSAESRSPHLVLLIEYVSNPRARLFEVTPSPADVQFNIRIPMSVMSWVDGSHLAVAETSVGEVGFVFGVVVVDGFERVDVVLRDVILGDEIPNAATRWEGQKCVNAGDMEEEQQLCLVLHVEDALSQVPGIAGDERKFEVNGDQMFLCKLIGADDWPGHSKNRTDVGKHTGSGWE</sequence>
<protein>
    <recommendedName>
        <fullName evidence="3">CheW-like domain-containing protein</fullName>
    </recommendedName>
</protein>
<reference evidence="1" key="1">
    <citation type="journal article" date="2020" name="Stud. Mycol.">
        <title>101 Dothideomycetes genomes: a test case for predicting lifestyles and emergence of pathogens.</title>
        <authorList>
            <person name="Haridas S."/>
            <person name="Albert R."/>
            <person name="Binder M."/>
            <person name="Bloem J."/>
            <person name="Labutti K."/>
            <person name="Salamov A."/>
            <person name="Andreopoulos B."/>
            <person name="Baker S."/>
            <person name="Barry K."/>
            <person name="Bills G."/>
            <person name="Bluhm B."/>
            <person name="Cannon C."/>
            <person name="Castanera R."/>
            <person name="Culley D."/>
            <person name="Daum C."/>
            <person name="Ezra D."/>
            <person name="Gonzalez J."/>
            <person name="Henrissat B."/>
            <person name="Kuo A."/>
            <person name="Liang C."/>
            <person name="Lipzen A."/>
            <person name="Lutzoni F."/>
            <person name="Magnuson J."/>
            <person name="Mondo S."/>
            <person name="Nolan M."/>
            <person name="Ohm R."/>
            <person name="Pangilinan J."/>
            <person name="Park H.-J."/>
            <person name="Ramirez L."/>
            <person name="Alfaro M."/>
            <person name="Sun H."/>
            <person name="Tritt A."/>
            <person name="Yoshinaga Y."/>
            <person name="Zwiers L.-H."/>
            <person name="Turgeon B."/>
            <person name="Goodwin S."/>
            <person name="Spatafora J."/>
            <person name="Crous P."/>
            <person name="Grigoriev I."/>
        </authorList>
    </citation>
    <scope>NUCLEOTIDE SEQUENCE</scope>
    <source>
        <strain evidence="1">CBS 130266</strain>
    </source>
</reference>
<name>A0A9P4NWE6_9PEZI</name>
<organism evidence="1 2">
    <name type="scientific">Tothia fuscella</name>
    <dbReference type="NCBI Taxonomy" id="1048955"/>
    <lineage>
        <taxon>Eukaryota</taxon>
        <taxon>Fungi</taxon>
        <taxon>Dikarya</taxon>
        <taxon>Ascomycota</taxon>
        <taxon>Pezizomycotina</taxon>
        <taxon>Dothideomycetes</taxon>
        <taxon>Pleosporomycetidae</taxon>
        <taxon>Venturiales</taxon>
        <taxon>Cylindrosympodiaceae</taxon>
        <taxon>Tothia</taxon>
    </lineage>
</organism>
<dbReference type="Proteomes" id="UP000800235">
    <property type="component" value="Unassembled WGS sequence"/>
</dbReference>
<dbReference type="EMBL" id="MU007025">
    <property type="protein sequence ID" value="KAF2432543.1"/>
    <property type="molecule type" value="Genomic_DNA"/>
</dbReference>
<gene>
    <name evidence="1" type="ORF">EJ08DRAFT_658889</name>
</gene>
<keyword evidence="2" id="KW-1185">Reference proteome</keyword>
<accession>A0A9P4NWE6</accession>
<evidence type="ECO:0000313" key="1">
    <source>
        <dbReference type="EMBL" id="KAF2432543.1"/>
    </source>
</evidence>